<keyword evidence="3" id="KW-1185">Reference proteome</keyword>
<sequence length="113" mass="13240">MNTIEQILHIAKLKNNCPVCYATDGLEISFIQEEHENKYYNKIKKEVSETLYCHSCKNIIYPVNWNEDIERVYQYHKKQAKPKSAQIQLKPITYSVVIGILLVLFVVFYVASL</sequence>
<keyword evidence="1" id="KW-0812">Transmembrane</keyword>
<organism evidence="2 3">
    <name type="scientific">Ulvibacter litoralis</name>
    <dbReference type="NCBI Taxonomy" id="227084"/>
    <lineage>
        <taxon>Bacteria</taxon>
        <taxon>Pseudomonadati</taxon>
        <taxon>Bacteroidota</taxon>
        <taxon>Flavobacteriia</taxon>
        <taxon>Flavobacteriales</taxon>
        <taxon>Flavobacteriaceae</taxon>
        <taxon>Ulvibacter</taxon>
    </lineage>
</organism>
<evidence type="ECO:0000313" key="2">
    <source>
        <dbReference type="EMBL" id="SDE42475.1"/>
    </source>
</evidence>
<feature type="transmembrane region" description="Helical" evidence="1">
    <location>
        <begin position="91"/>
        <end position="111"/>
    </location>
</feature>
<name>A0A1G7CVF2_9FLAO</name>
<proteinExistence type="predicted"/>
<evidence type="ECO:0000256" key="1">
    <source>
        <dbReference type="SAM" id="Phobius"/>
    </source>
</evidence>
<keyword evidence="1" id="KW-1133">Transmembrane helix</keyword>
<dbReference type="OrthoDB" id="1139350at2"/>
<dbReference type="EMBL" id="FNBA01000001">
    <property type="protein sequence ID" value="SDE42475.1"/>
    <property type="molecule type" value="Genomic_DNA"/>
</dbReference>
<protein>
    <submittedName>
        <fullName evidence="2">Uncharacterized protein</fullName>
    </submittedName>
</protein>
<dbReference type="STRING" id="227084.SAMN05421855_101551"/>
<accession>A0A1G7CVF2</accession>
<evidence type="ECO:0000313" key="3">
    <source>
        <dbReference type="Proteomes" id="UP000199321"/>
    </source>
</evidence>
<keyword evidence="1" id="KW-0472">Membrane</keyword>
<dbReference type="RefSeq" id="WP_093140170.1">
    <property type="nucleotide sequence ID" value="NZ_BMWO01000001.1"/>
</dbReference>
<reference evidence="2 3" key="1">
    <citation type="submission" date="2016-10" db="EMBL/GenBank/DDBJ databases">
        <authorList>
            <person name="de Groot N.N."/>
        </authorList>
    </citation>
    <scope>NUCLEOTIDE SEQUENCE [LARGE SCALE GENOMIC DNA]</scope>
    <source>
        <strain evidence="2 3">DSM 16195</strain>
    </source>
</reference>
<gene>
    <name evidence="2" type="ORF">SAMN05421855_101551</name>
</gene>
<dbReference type="AlphaFoldDB" id="A0A1G7CVF2"/>
<dbReference type="Proteomes" id="UP000199321">
    <property type="component" value="Unassembled WGS sequence"/>
</dbReference>